<dbReference type="InterPro" id="IPR035906">
    <property type="entry name" value="MetI-like_sf"/>
</dbReference>
<evidence type="ECO:0000256" key="8">
    <source>
        <dbReference type="RuleBase" id="RU363032"/>
    </source>
</evidence>
<keyword evidence="9" id="KW-0592">Phosphate transport</keyword>
<dbReference type="SUPFAM" id="SSF161098">
    <property type="entry name" value="MetI-like"/>
    <property type="match status" value="1"/>
</dbReference>
<keyword evidence="7 8" id="KW-0472">Membrane</keyword>
<dbReference type="InterPro" id="IPR000515">
    <property type="entry name" value="MetI-like"/>
</dbReference>
<dbReference type="InterPro" id="IPR051124">
    <property type="entry name" value="Phosphate_Transport_Permease"/>
</dbReference>
<evidence type="ECO:0000256" key="1">
    <source>
        <dbReference type="ARBA" id="ARBA00004651"/>
    </source>
</evidence>
<feature type="transmembrane region" description="Helical" evidence="8">
    <location>
        <begin position="182"/>
        <end position="206"/>
    </location>
</feature>
<name>A0ABU7R8G5_9ACTN</name>
<keyword evidence="3 8" id="KW-0813">Transport</keyword>
<evidence type="ECO:0000256" key="3">
    <source>
        <dbReference type="ARBA" id="ARBA00022448"/>
    </source>
</evidence>
<protein>
    <recommendedName>
        <fullName evidence="9">Phosphate transport system permease protein</fullName>
    </recommendedName>
</protein>
<accession>A0ABU7R8G5</accession>
<proteinExistence type="inferred from homology"/>
<dbReference type="PANTHER" id="PTHR30425:SF2">
    <property type="entry name" value="ABC TRANSPORTER PERMEASE PROTEIN YQGH-RELATED"/>
    <property type="match status" value="1"/>
</dbReference>
<comment type="similarity">
    <text evidence="2 9">Belongs to the binding-protein-dependent transport system permease family. CysTW subfamily.</text>
</comment>
<feature type="transmembrane region" description="Helical" evidence="8">
    <location>
        <begin position="147"/>
        <end position="170"/>
    </location>
</feature>
<evidence type="ECO:0000256" key="6">
    <source>
        <dbReference type="ARBA" id="ARBA00022989"/>
    </source>
</evidence>
<evidence type="ECO:0000313" key="12">
    <source>
        <dbReference type="EMBL" id="MEE6146891.1"/>
    </source>
</evidence>
<dbReference type="NCBIfam" id="TIGR02138">
    <property type="entry name" value="phosphate_pstC"/>
    <property type="match status" value="1"/>
</dbReference>
<dbReference type="EMBL" id="JAZGJQ010000002">
    <property type="protein sequence ID" value="MEE6146891.1"/>
    <property type="molecule type" value="Genomic_DNA"/>
</dbReference>
<evidence type="ECO:0000256" key="7">
    <source>
        <dbReference type="ARBA" id="ARBA00023136"/>
    </source>
</evidence>
<dbReference type="Pfam" id="PF00528">
    <property type="entry name" value="BPD_transp_1"/>
    <property type="match status" value="1"/>
</dbReference>
<dbReference type="RefSeq" id="WP_330957658.1">
    <property type="nucleotide sequence ID" value="NZ_JAZGJQ010000002.1"/>
</dbReference>
<evidence type="ECO:0000313" key="13">
    <source>
        <dbReference type="Proteomes" id="UP001332931"/>
    </source>
</evidence>
<feature type="transmembrane region" description="Helical" evidence="8">
    <location>
        <begin position="44"/>
        <end position="64"/>
    </location>
</feature>
<comment type="caution">
    <text evidence="12">The sequence shown here is derived from an EMBL/GenBank/DDBJ whole genome shotgun (WGS) entry which is preliminary data.</text>
</comment>
<dbReference type="CDD" id="cd06261">
    <property type="entry name" value="TM_PBP2"/>
    <property type="match status" value="1"/>
</dbReference>
<evidence type="ECO:0000256" key="9">
    <source>
        <dbReference type="RuleBase" id="RU363054"/>
    </source>
</evidence>
<keyword evidence="13" id="KW-1185">Reference proteome</keyword>
<evidence type="ECO:0000259" key="11">
    <source>
        <dbReference type="PROSITE" id="PS50928"/>
    </source>
</evidence>
<feature type="region of interest" description="Disordered" evidence="10">
    <location>
        <begin position="1"/>
        <end position="31"/>
    </location>
</feature>
<comment type="function">
    <text evidence="9">Part of the binding-protein-dependent transport system for phosphate; probably responsible for the translocation of the substrate across the membrane.</text>
</comment>
<feature type="transmembrane region" description="Helical" evidence="8">
    <location>
        <begin position="298"/>
        <end position="320"/>
    </location>
</feature>
<dbReference type="InterPro" id="IPR011864">
    <property type="entry name" value="Phosphate_PstC"/>
</dbReference>
<feature type="transmembrane region" description="Helical" evidence="8">
    <location>
        <begin position="227"/>
        <end position="247"/>
    </location>
</feature>
<organism evidence="12 13">
    <name type="scientific">Olsenella absiana</name>
    <dbReference type="NCBI Taxonomy" id="3115222"/>
    <lineage>
        <taxon>Bacteria</taxon>
        <taxon>Bacillati</taxon>
        <taxon>Actinomycetota</taxon>
        <taxon>Coriobacteriia</taxon>
        <taxon>Coriobacteriales</taxon>
        <taxon>Atopobiaceae</taxon>
        <taxon>Olsenella</taxon>
    </lineage>
</organism>
<feature type="transmembrane region" description="Helical" evidence="8">
    <location>
        <begin position="111"/>
        <end position="135"/>
    </location>
</feature>
<dbReference type="PANTHER" id="PTHR30425">
    <property type="entry name" value="PHOSPHATE TRANSPORT SYSTEM PERMEASE PROTEIN PST"/>
    <property type="match status" value="1"/>
</dbReference>
<keyword evidence="5 8" id="KW-0812">Transmembrane</keyword>
<evidence type="ECO:0000256" key="2">
    <source>
        <dbReference type="ARBA" id="ARBA00007069"/>
    </source>
</evidence>
<sequence length="329" mass="34225">MSNGEGAVNVQQASQASAGTKGPGETLFDTNIKPKRRVERKGQILTGACVLFVVVVVATLIYMVCSRGLSTFLSDGVSPASFFLGTTWNPHQASEAGEPLVGALPMICGSFAVTLLSCLISLPFALGAAVFVVEISPTFGSRVFRPMVELLTGIPSVVFGLVGLEIVVAWVRGWSGTTGYGILAGSIVLAFMILPTVTSLATDAIAAVPDSYRDGSYGLGCTRWQTIVHVVLPSALPGILTAVIMGMTRAFGEALAVQMVVGNAAQMPRGLVTPAATLTSVLTMSMGNETMGTVYSDVLWSLALVLLAMSLVFILVVHLVGRKGARANG</sequence>
<dbReference type="PROSITE" id="PS50928">
    <property type="entry name" value="ABC_TM1"/>
    <property type="match status" value="1"/>
</dbReference>
<gene>
    <name evidence="12" type="primary">pstC</name>
    <name evidence="12" type="ORF">VXJ25_02595</name>
</gene>
<keyword evidence="6 8" id="KW-1133">Transmembrane helix</keyword>
<comment type="subcellular location">
    <subcellularLocation>
        <location evidence="1 8">Cell membrane</location>
        <topology evidence="1 8">Multi-pass membrane protein</topology>
    </subcellularLocation>
</comment>
<evidence type="ECO:0000256" key="5">
    <source>
        <dbReference type="ARBA" id="ARBA00022692"/>
    </source>
</evidence>
<feature type="domain" description="ABC transmembrane type-1" evidence="11">
    <location>
        <begin position="107"/>
        <end position="317"/>
    </location>
</feature>
<reference evidence="12 13" key="1">
    <citation type="submission" date="2024-01" db="EMBL/GenBank/DDBJ databases">
        <title>Description of Olsenella sp. nov., isolated from pig feces.</title>
        <authorList>
            <person name="Chang Y.-H."/>
        </authorList>
    </citation>
    <scope>NUCLEOTIDE SEQUENCE [LARGE SCALE GENOMIC DNA]</scope>
    <source>
        <strain evidence="12 13">YH-ols2223</strain>
    </source>
</reference>
<dbReference type="Proteomes" id="UP001332931">
    <property type="component" value="Unassembled WGS sequence"/>
</dbReference>
<dbReference type="Gene3D" id="1.10.3720.10">
    <property type="entry name" value="MetI-like"/>
    <property type="match status" value="1"/>
</dbReference>
<evidence type="ECO:0000256" key="4">
    <source>
        <dbReference type="ARBA" id="ARBA00022475"/>
    </source>
</evidence>
<evidence type="ECO:0000256" key="10">
    <source>
        <dbReference type="SAM" id="MobiDB-lite"/>
    </source>
</evidence>
<keyword evidence="4 9" id="KW-1003">Cell membrane</keyword>